<comment type="caution">
    <text evidence="2">The sequence shown here is derived from an EMBL/GenBank/DDBJ whole genome shotgun (WGS) entry which is preliminary data.</text>
</comment>
<dbReference type="EMBL" id="QVLS01000001">
    <property type="protein sequence ID" value="RFP82716.1"/>
    <property type="molecule type" value="Genomic_DNA"/>
</dbReference>
<dbReference type="InterPro" id="IPR041667">
    <property type="entry name" value="Cupin_8"/>
</dbReference>
<dbReference type="Pfam" id="PF13621">
    <property type="entry name" value="Cupin_8"/>
    <property type="match status" value="1"/>
</dbReference>
<proteinExistence type="predicted"/>
<dbReference type="Proteomes" id="UP000261931">
    <property type="component" value="Unassembled WGS sequence"/>
</dbReference>
<protein>
    <submittedName>
        <fullName evidence="2">Transcriptional regulator</fullName>
    </submittedName>
</protein>
<reference evidence="2 3" key="1">
    <citation type="submission" date="2018-08" db="EMBL/GenBank/DDBJ databases">
        <title>Hydrogenophaga sp. LA-38 isolated from sludge.</title>
        <authorList>
            <person name="Im W.-T."/>
        </authorList>
    </citation>
    <scope>NUCLEOTIDE SEQUENCE [LARGE SCALE GENOMIC DNA]</scope>
    <source>
        <strain evidence="2 3">LA-38</strain>
    </source>
</reference>
<dbReference type="SUPFAM" id="SSF51197">
    <property type="entry name" value="Clavaminate synthase-like"/>
    <property type="match status" value="1"/>
</dbReference>
<gene>
    <name evidence="2" type="ORF">DY262_02520</name>
</gene>
<dbReference type="RefSeq" id="WP_116957388.1">
    <property type="nucleotide sequence ID" value="NZ_QVLS01000001.1"/>
</dbReference>
<dbReference type="InterPro" id="IPR003347">
    <property type="entry name" value="JmjC_dom"/>
</dbReference>
<sequence length="287" mass="32643">MLRCFDEGVDASLLDRGSFACGHRLMGHPALSMENLAKVIPRLPQGQVMFATRRLDTGDNFEKTFRQKPLDRSIEETIETIRESDAYIMVNSPQADPSFAELYQDMIHDVESLMWERGVGDKAISPKLYLFIASPNSVTPFHIDRYSTFLLQFRGSKWVTVSDPWDDRVVTSPDRENYVSYVSTQLPWTPEKDGISTRYWFEPGQALHIPFVAGHHVHNGADDVSISMSIIFNTPQTVDWRDALNFNQRARKVLRHVGLGPGPVGVNPGRDAMKAKAWRTWAGWRGY</sequence>
<dbReference type="AlphaFoldDB" id="A0A372EQB9"/>
<dbReference type="Gene3D" id="2.60.120.650">
    <property type="entry name" value="Cupin"/>
    <property type="match status" value="1"/>
</dbReference>
<evidence type="ECO:0000313" key="3">
    <source>
        <dbReference type="Proteomes" id="UP000261931"/>
    </source>
</evidence>
<accession>A0A372EQB9</accession>
<dbReference type="PROSITE" id="PS51184">
    <property type="entry name" value="JMJC"/>
    <property type="match status" value="1"/>
</dbReference>
<evidence type="ECO:0000313" key="2">
    <source>
        <dbReference type="EMBL" id="RFP82716.1"/>
    </source>
</evidence>
<keyword evidence="3" id="KW-1185">Reference proteome</keyword>
<feature type="domain" description="JmjC" evidence="1">
    <location>
        <begin position="81"/>
        <end position="249"/>
    </location>
</feature>
<name>A0A372EQB9_9BURK</name>
<evidence type="ECO:0000259" key="1">
    <source>
        <dbReference type="PROSITE" id="PS51184"/>
    </source>
</evidence>
<organism evidence="2 3">
    <name type="scientific">Hydrogenophaga borbori</name>
    <dbReference type="NCBI Taxonomy" id="2294117"/>
    <lineage>
        <taxon>Bacteria</taxon>
        <taxon>Pseudomonadati</taxon>
        <taxon>Pseudomonadota</taxon>
        <taxon>Betaproteobacteria</taxon>
        <taxon>Burkholderiales</taxon>
        <taxon>Comamonadaceae</taxon>
        <taxon>Hydrogenophaga</taxon>
    </lineage>
</organism>